<comment type="caution">
    <text evidence="1">The sequence shown here is derived from an EMBL/GenBank/DDBJ whole genome shotgun (WGS) entry which is preliminary data.</text>
</comment>
<gene>
    <name evidence="1" type="ORF">JMN32_25190</name>
</gene>
<dbReference type="AlphaFoldDB" id="A0A937G3J6"/>
<dbReference type="Proteomes" id="UP000614216">
    <property type="component" value="Unassembled WGS sequence"/>
</dbReference>
<proteinExistence type="predicted"/>
<evidence type="ECO:0000313" key="1">
    <source>
        <dbReference type="EMBL" id="MBL6449631.1"/>
    </source>
</evidence>
<keyword evidence="2" id="KW-1185">Reference proteome</keyword>
<name>A0A937G3J6_9BACT</name>
<dbReference type="NCBIfam" id="TIGR03696">
    <property type="entry name" value="Rhs_assc_core"/>
    <property type="match status" value="1"/>
</dbReference>
<protein>
    <submittedName>
        <fullName evidence="1">RHS repeat-associated core domain-containing protein</fullName>
    </submittedName>
</protein>
<dbReference type="Gene3D" id="2.180.10.10">
    <property type="entry name" value="RHS repeat-associated core"/>
    <property type="match status" value="1"/>
</dbReference>
<reference evidence="1" key="1">
    <citation type="submission" date="2021-01" db="EMBL/GenBank/DDBJ databases">
        <title>Fulvivirga kasyanovii gen. nov., sp nov., a novel member of the phylum Bacteroidetes isolated from seawater in a mussel farm.</title>
        <authorList>
            <person name="Zhao L.-H."/>
            <person name="Wang Z.-J."/>
        </authorList>
    </citation>
    <scope>NUCLEOTIDE SEQUENCE</scope>
    <source>
        <strain evidence="1">29W222</strain>
    </source>
</reference>
<evidence type="ECO:0000313" key="2">
    <source>
        <dbReference type="Proteomes" id="UP000614216"/>
    </source>
</evidence>
<sequence>MQFNSYQRVTNEPNKFLYNGKELEDETGNYDYGWRRYDPATARFTGVDAFADKYFSMSPYQYGANNPIKYVDINGDSLMLFKNGAYVATVDNGKEEITGYNQLSEADEDGNESFTGGYHFGFNDIETDKEGLKSGKMKVELISNSEIESTIDASGANDPKNQDNRYSFIHRESRFQHDGSKGKMDFWASGIIRGDNVLHVARSKAGGAVGYNPSDFGNFMWGMAGRRLWFNLTTLRLGAHYNNMMNGKEDNAWNPSYEHQLLDSKADQRAIINGYNYNYKFQKNAVVLPKG</sequence>
<organism evidence="1 2">
    <name type="scientific">Fulvivirga marina</name>
    <dbReference type="NCBI Taxonomy" id="2494733"/>
    <lineage>
        <taxon>Bacteria</taxon>
        <taxon>Pseudomonadati</taxon>
        <taxon>Bacteroidota</taxon>
        <taxon>Cytophagia</taxon>
        <taxon>Cytophagales</taxon>
        <taxon>Fulvivirgaceae</taxon>
        <taxon>Fulvivirga</taxon>
    </lineage>
</organism>
<dbReference type="InterPro" id="IPR022385">
    <property type="entry name" value="Rhs_assc_core"/>
</dbReference>
<dbReference type="EMBL" id="JAEUGD010000067">
    <property type="protein sequence ID" value="MBL6449631.1"/>
    <property type="molecule type" value="Genomic_DNA"/>
</dbReference>
<accession>A0A937G3J6</accession>